<dbReference type="AlphaFoldDB" id="A0A841PNB3"/>
<dbReference type="Pfam" id="PF00005">
    <property type="entry name" value="ABC_tran"/>
    <property type="match status" value="1"/>
</dbReference>
<dbReference type="GO" id="GO:0005524">
    <property type="term" value="F:ATP binding"/>
    <property type="evidence" value="ECO:0007669"/>
    <property type="project" value="InterPro"/>
</dbReference>
<dbReference type="InterPro" id="IPR027417">
    <property type="entry name" value="P-loop_NTPase"/>
</dbReference>
<keyword evidence="1" id="KW-0813">Transport</keyword>
<organism evidence="3 4">
    <name type="scientific">Mesorhizobium sangaii</name>
    <dbReference type="NCBI Taxonomy" id="505389"/>
    <lineage>
        <taxon>Bacteria</taxon>
        <taxon>Pseudomonadati</taxon>
        <taxon>Pseudomonadota</taxon>
        <taxon>Alphaproteobacteria</taxon>
        <taxon>Hyphomicrobiales</taxon>
        <taxon>Phyllobacteriaceae</taxon>
        <taxon>Mesorhizobium</taxon>
    </lineage>
</organism>
<gene>
    <name evidence="3" type="ORF">HNQ71_006867</name>
</gene>
<evidence type="ECO:0000313" key="4">
    <source>
        <dbReference type="Proteomes" id="UP000556329"/>
    </source>
</evidence>
<proteinExistence type="predicted"/>
<dbReference type="InterPro" id="IPR050093">
    <property type="entry name" value="ABC_SmlMolc_Importer"/>
</dbReference>
<dbReference type="PANTHER" id="PTHR42781">
    <property type="entry name" value="SPERMIDINE/PUTRESCINE IMPORT ATP-BINDING PROTEIN POTA"/>
    <property type="match status" value="1"/>
</dbReference>
<evidence type="ECO:0000313" key="3">
    <source>
        <dbReference type="EMBL" id="MBB6414158.1"/>
    </source>
</evidence>
<dbReference type="Gene3D" id="3.40.50.300">
    <property type="entry name" value="P-loop containing nucleotide triphosphate hydrolases"/>
    <property type="match status" value="1"/>
</dbReference>
<reference evidence="3 4" key="1">
    <citation type="submission" date="2020-08" db="EMBL/GenBank/DDBJ databases">
        <title>Genomic Encyclopedia of Type Strains, Phase IV (KMG-IV): sequencing the most valuable type-strain genomes for metagenomic binning, comparative biology and taxonomic classification.</title>
        <authorList>
            <person name="Goeker M."/>
        </authorList>
    </citation>
    <scope>NUCLEOTIDE SEQUENCE [LARGE SCALE GENOMIC DNA]</scope>
    <source>
        <strain evidence="3 4">DSM 100039</strain>
    </source>
</reference>
<keyword evidence="4" id="KW-1185">Reference proteome</keyword>
<dbReference type="Proteomes" id="UP000556329">
    <property type="component" value="Unassembled WGS sequence"/>
</dbReference>
<comment type="caution">
    <text evidence="3">The sequence shown here is derived from an EMBL/GenBank/DDBJ whole genome shotgun (WGS) entry which is preliminary data.</text>
</comment>
<dbReference type="InterPro" id="IPR003439">
    <property type="entry name" value="ABC_transporter-like_ATP-bd"/>
</dbReference>
<name>A0A841PNB3_9HYPH</name>
<evidence type="ECO:0000256" key="1">
    <source>
        <dbReference type="ARBA" id="ARBA00022448"/>
    </source>
</evidence>
<dbReference type="PANTHER" id="PTHR42781:SF4">
    <property type="entry name" value="SPERMIDINE_PUTRESCINE IMPORT ATP-BINDING PROTEIN POTA"/>
    <property type="match status" value="1"/>
</dbReference>
<accession>A0A841PNB3</accession>
<dbReference type="GO" id="GO:0016887">
    <property type="term" value="F:ATP hydrolysis activity"/>
    <property type="evidence" value="ECO:0007669"/>
    <property type="project" value="InterPro"/>
</dbReference>
<sequence length="61" mass="6243">MKGESVTVRNIAKRYGSVTAVEGVSVDVKAGEFLSLLGPSGSGKTTLLMMIAGFELPTAGL</sequence>
<feature type="domain" description="ABC transporter" evidence="2">
    <location>
        <begin position="22"/>
        <end position="60"/>
    </location>
</feature>
<dbReference type="EMBL" id="JACHEF010000014">
    <property type="protein sequence ID" value="MBB6414158.1"/>
    <property type="molecule type" value="Genomic_DNA"/>
</dbReference>
<dbReference type="RefSeq" id="WP_184878923.1">
    <property type="nucleotide sequence ID" value="NZ_JACHEF010000014.1"/>
</dbReference>
<protein>
    <submittedName>
        <fullName evidence="3">ABC-type Fe3+/spermidine/putrescine transport system ATPase subunit</fullName>
    </submittedName>
</protein>
<feature type="non-terminal residue" evidence="3">
    <location>
        <position position="61"/>
    </location>
</feature>
<dbReference type="SUPFAM" id="SSF52540">
    <property type="entry name" value="P-loop containing nucleoside triphosphate hydrolases"/>
    <property type="match status" value="1"/>
</dbReference>
<evidence type="ECO:0000259" key="2">
    <source>
        <dbReference type="Pfam" id="PF00005"/>
    </source>
</evidence>